<evidence type="ECO:0000256" key="1">
    <source>
        <dbReference type="ARBA" id="ARBA00004374"/>
    </source>
</evidence>
<proteinExistence type="inferred from homology"/>
<reference evidence="11" key="2">
    <citation type="submission" date="2025-08" db="UniProtKB">
        <authorList>
            <consortium name="Ensembl"/>
        </authorList>
    </citation>
    <scope>IDENTIFICATION</scope>
</reference>
<dbReference type="EMBL" id="AJFE02077683">
    <property type="status" value="NOT_ANNOTATED_CDS"/>
    <property type="molecule type" value="Genomic_DNA"/>
</dbReference>
<dbReference type="PANTHER" id="PTHR21508:SF4">
    <property type="entry name" value="MITOGUARDIN 2"/>
    <property type="match status" value="1"/>
</dbReference>
<dbReference type="PANTHER" id="PTHR21508">
    <property type="entry name" value="MITOGUARDIN"/>
    <property type="match status" value="1"/>
</dbReference>
<feature type="region of interest" description="Disordered" evidence="10">
    <location>
        <begin position="103"/>
        <end position="140"/>
    </location>
</feature>
<organism evidence="11 12">
    <name type="scientific">Pan paniscus</name>
    <name type="common">Pygmy chimpanzee</name>
    <name type="synonym">Bonobo</name>
    <dbReference type="NCBI Taxonomy" id="9597"/>
    <lineage>
        <taxon>Eukaryota</taxon>
        <taxon>Metazoa</taxon>
        <taxon>Chordata</taxon>
        <taxon>Craniata</taxon>
        <taxon>Vertebrata</taxon>
        <taxon>Euteleostomi</taxon>
        <taxon>Mammalia</taxon>
        <taxon>Eutheria</taxon>
        <taxon>Euarchontoglires</taxon>
        <taxon>Primates</taxon>
        <taxon>Haplorrhini</taxon>
        <taxon>Catarrhini</taxon>
        <taxon>Hominidae</taxon>
        <taxon>Pan</taxon>
    </lineage>
</organism>
<dbReference type="GO" id="GO:0060348">
    <property type="term" value="P:bone development"/>
    <property type="evidence" value="ECO:0007669"/>
    <property type="project" value="Ensembl"/>
</dbReference>
<dbReference type="GeneID" id="100982789"/>
<dbReference type="RefSeq" id="XP_034785134.1">
    <property type="nucleotide sequence ID" value="XM_034929243.2"/>
</dbReference>
<evidence type="ECO:0000256" key="4">
    <source>
        <dbReference type="ARBA" id="ARBA00022787"/>
    </source>
</evidence>
<comment type="similarity">
    <text evidence="2">Belongs to the mitoguardin family.</text>
</comment>
<feature type="compositionally biased region" description="Low complexity" evidence="10">
    <location>
        <begin position="106"/>
        <end position="116"/>
    </location>
</feature>
<accession>A0A2R9ADA1</accession>
<dbReference type="CTD" id="84895"/>
<protein>
    <recommendedName>
        <fullName evidence="8">Mitoguardin 2</fullName>
    </recommendedName>
    <alternativeName>
        <fullName evidence="9">Protein FAM73B</fullName>
    </alternativeName>
</protein>
<dbReference type="Ensembl" id="ENSPPAT00000036144.1">
    <property type="protein sequence ID" value="ENSPPAP00000013472.1"/>
    <property type="gene ID" value="ENSPPAG00000029917.1"/>
</dbReference>
<dbReference type="EMBL" id="AJFE02077685">
    <property type="status" value="NOT_ANNOTATED_CDS"/>
    <property type="molecule type" value="Genomic_DNA"/>
</dbReference>
<evidence type="ECO:0000256" key="10">
    <source>
        <dbReference type="SAM" id="MobiDB-lite"/>
    </source>
</evidence>
<gene>
    <name evidence="11" type="primary">MIGA2</name>
</gene>
<evidence type="ECO:0000256" key="7">
    <source>
        <dbReference type="ARBA" id="ARBA00023136"/>
    </source>
</evidence>
<evidence type="ECO:0000256" key="8">
    <source>
        <dbReference type="ARBA" id="ARBA00040959"/>
    </source>
</evidence>
<reference evidence="11" key="3">
    <citation type="submission" date="2025-09" db="UniProtKB">
        <authorList>
            <consortium name="Ensembl"/>
        </authorList>
    </citation>
    <scope>IDENTIFICATION</scope>
</reference>
<dbReference type="OMA" id="AHFYVIS"/>
<feature type="region of interest" description="Disordered" evidence="10">
    <location>
        <begin position="196"/>
        <end position="230"/>
    </location>
</feature>
<evidence type="ECO:0000313" key="11">
    <source>
        <dbReference type="Ensembl" id="ENSPPAP00000013472.1"/>
    </source>
</evidence>
<evidence type="ECO:0000256" key="6">
    <source>
        <dbReference type="ARBA" id="ARBA00023128"/>
    </source>
</evidence>
<dbReference type="GO" id="GO:0005886">
    <property type="term" value="C:plasma membrane"/>
    <property type="evidence" value="ECO:0007669"/>
    <property type="project" value="Ensembl"/>
</dbReference>
<keyword evidence="6" id="KW-0496">Mitochondrion</keyword>
<keyword evidence="3" id="KW-0812">Transmembrane</keyword>
<keyword evidence="7" id="KW-0472">Membrane</keyword>
<dbReference type="AlphaFoldDB" id="A0A2R9ADA1"/>
<name>A0A2R9ADA1_PANPA</name>
<dbReference type="EMBL" id="AJFE02077688">
    <property type="status" value="NOT_ANNOTATED_CDS"/>
    <property type="molecule type" value="Genomic_DNA"/>
</dbReference>
<keyword evidence="4" id="KW-1000">Mitochondrion outer membrane</keyword>
<evidence type="ECO:0000313" key="12">
    <source>
        <dbReference type="Proteomes" id="UP000240080"/>
    </source>
</evidence>
<dbReference type="EMBL" id="AJFE02077684">
    <property type="status" value="NOT_ANNOTATED_CDS"/>
    <property type="molecule type" value="Genomic_DNA"/>
</dbReference>
<dbReference type="EMBL" id="AJFE02077686">
    <property type="status" value="NOT_ANNOTATED_CDS"/>
    <property type="molecule type" value="Genomic_DNA"/>
</dbReference>
<dbReference type="GO" id="GO:0008053">
    <property type="term" value="P:mitochondrial fusion"/>
    <property type="evidence" value="ECO:0007669"/>
    <property type="project" value="Ensembl"/>
</dbReference>
<dbReference type="EMBL" id="AJFE02077689">
    <property type="status" value="NOT_ANNOTATED_CDS"/>
    <property type="molecule type" value="Genomic_DNA"/>
</dbReference>
<keyword evidence="12" id="KW-1185">Reference proteome</keyword>
<dbReference type="GO" id="GO:0046982">
    <property type="term" value="F:protein heterodimerization activity"/>
    <property type="evidence" value="ECO:0007669"/>
    <property type="project" value="Ensembl"/>
</dbReference>
<reference evidence="11 12" key="1">
    <citation type="journal article" date="2012" name="Nature">
        <title>The bonobo genome compared with the chimpanzee and human genomes.</title>
        <authorList>
            <person name="Prufer K."/>
            <person name="Munch K."/>
            <person name="Hellmann I."/>
            <person name="Akagi K."/>
            <person name="Miller J.R."/>
            <person name="Walenz B."/>
            <person name="Koren S."/>
            <person name="Sutton G."/>
            <person name="Kodira C."/>
            <person name="Winer R."/>
            <person name="Knight J.R."/>
            <person name="Mullikin J.C."/>
            <person name="Meader S.J."/>
            <person name="Ponting C.P."/>
            <person name="Lunter G."/>
            <person name="Higashino S."/>
            <person name="Hobolth A."/>
            <person name="Dutheil J."/>
            <person name="Karakoc E."/>
            <person name="Alkan C."/>
            <person name="Sajjadian S."/>
            <person name="Catacchio C.R."/>
            <person name="Ventura M."/>
            <person name="Marques-Bonet T."/>
            <person name="Eichler E.E."/>
            <person name="Andre C."/>
            <person name="Atencia R."/>
            <person name="Mugisha L."/>
            <person name="Junhold J."/>
            <person name="Patterson N."/>
            <person name="Siebauer M."/>
            <person name="Good J.M."/>
            <person name="Fischer A."/>
            <person name="Ptak S.E."/>
            <person name="Lachmann M."/>
            <person name="Symer D.E."/>
            <person name="Mailund T."/>
            <person name="Schierup M.H."/>
            <person name="Andres A.M."/>
            <person name="Kelso J."/>
            <person name="Paabo S."/>
        </authorList>
    </citation>
    <scope>NUCLEOTIDE SEQUENCE [LARGE SCALE GENOMIC DNA]</scope>
</reference>
<evidence type="ECO:0000256" key="9">
    <source>
        <dbReference type="ARBA" id="ARBA00041863"/>
    </source>
</evidence>
<dbReference type="Bgee" id="ENSPPAG00000029917">
    <property type="expression patterns" value="Expressed in adult mammalian kidney and 6 other cell types or tissues"/>
</dbReference>
<keyword evidence="5" id="KW-1133">Transmembrane helix</keyword>
<evidence type="ECO:0000256" key="2">
    <source>
        <dbReference type="ARBA" id="ARBA00008969"/>
    </source>
</evidence>
<comment type="subcellular location">
    <subcellularLocation>
        <location evidence="1">Mitochondrion outer membrane</location>
        <topology evidence="1">Multi-pass membrane protein</topology>
    </subcellularLocation>
</comment>
<dbReference type="Pfam" id="PF10265">
    <property type="entry name" value="Miga"/>
    <property type="match status" value="1"/>
</dbReference>
<dbReference type="GeneTree" id="ENSGT00390000008565"/>
<evidence type="ECO:0000256" key="3">
    <source>
        <dbReference type="ARBA" id="ARBA00022692"/>
    </source>
</evidence>
<dbReference type="GO" id="GO:0005741">
    <property type="term" value="C:mitochondrial outer membrane"/>
    <property type="evidence" value="ECO:0007669"/>
    <property type="project" value="UniProtKB-SubCell"/>
</dbReference>
<evidence type="ECO:0000256" key="5">
    <source>
        <dbReference type="ARBA" id="ARBA00022989"/>
    </source>
</evidence>
<dbReference type="Proteomes" id="UP000240080">
    <property type="component" value="Chromosome 9"/>
</dbReference>
<dbReference type="GO" id="GO:0042803">
    <property type="term" value="F:protein homodimerization activity"/>
    <property type="evidence" value="ECO:0007669"/>
    <property type="project" value="Ensembl"/>
</dbReference>
<sequence length="593" mass="65527">MAFRRAEGTSMIQALAMTVAEIPVFLYTTFGQSAFSQLRLTPGLRKVLFATALGTVALALAAHQLKRRRRRKKQVGPEMGGEQLGTVPLPILLARKVPSVKKGYSSRRVQSPSSKSNDTLSGISSIEPSKHSGSSHSVASMMAVNSSSPIAACSGPWDARGMEESLTTSDGNAESLYMQGMELFEEALQKWEQALSVGQRGDSGSTPMPRDGLRNPETASEPLSEPESQRKEFAEKLESLLHRAYHLQEEFGSTFPADSMLLDLERTLMLPLTEGSLRLRADDEDSLTSEDSFFSATELFESLQTGDYPIPLSRPAAAYEEALQLVKEGRVPCRTLRTELLGCYSDQDFLAKLHCVRQAFEGLLEDKSNQLFFGKVGRQMVTGLMTKAEKSPKGFLESYEEMLSYALRPETWATTRLELEGRGVVCMSFFDIVLDFILMDAFEDLENPPASVLAVLRNRWLSDSFKETALATACWSVLKAKRRLLMVPDGFISHFYSVSEHVSPVLAFGFLGPKPQLAEVCAFFKHQIVQYLRDMFDLDNVRYTSLPALADDILQLSRRRSEILLGYLGVPAASSAGVNGALPRENGPLGELQ</sequence>
<dbReference type="EMBL" id="AJFE02077687">
    <property type="status" value="NOT_ANNOTATED_CDS"/>
    <property type="molecule type" value="Genomic_DNA"/>
</dbReference>
<dbReference type="STRING" id="9597.ENSPPAP00000013472"/>
<feature type="compositionally biased region" description="Low complexity" evidence="10">
    <location>
        <begin position="123"/>
        <end position="140"/>
    </location>
</feature>
<dbReference type="InterPro" id="IPR019392">
    <property type="entry name" value="Miga"/>
</dbReference>